<reference evidence="6 7" key="1">
    <citation type="submission" date="2017-06" db="EMBL/GenBank/DDBJ databases">
        <authorList>
            <consortium name="Pathogen Informatics"/>
        </authorList>
    </citation>
    <scope>NUCLEOTIDE SEQUENCE [LARGE SCALE GENOMIC DNA]</scope>
    <source>
        <strain evidence="6 7">NCTC12148</strain>
    </source>
</reference>
<dbReference type="EMBL" id="LT906479">
    <property type="protein sequence ID" value="SNV83464.1"/>
    <property type="molecule type" value="Genomic_DNA"/>
</dbReference>
<dbReference type="CDD" id="cd06170">
    <property type="entry name" value="LuxR_C_like"/>
    <property type="match status" value="1"/>
</dbReference>
<organism evidence="6 7">
    <name type="scientific">Serratia ficaria</name>
    <dbReference type="NCBI Taxonomy" id="61651"/>
    <lineage>
        <taxon>Bacteria</taxon>
        <taxon>Pseudomonadati</taxon>
        <taxon>Pseudomonadota</taxon>
        <taxon>Gammaproteobacteria</taxon>
        <taxon>Enterobacterales</taxon>
        <taxon>Yersiniaceae</taxon>
        <taxon>Serratia</taxon>
    </lineage>
</organism>
<proteinExistence type="predicted"/>
<keyword evidence="2" id="KW-0238">DNA-binding</keyword>
<evidence type="ECO:0000313" key="7">
    <source>
        <dbReference type="Proteomes" id="UP000215134"/>
    </source>
</evidence>
<dbReference type="PROSITE" id="PS50043">
    <property type="entry name" value="HTH_LUXR_2"/>
    <property type="match status" value="1"/>
</dbReference>
<dbReference type="GO" id="GO:0003677">
    <property type="term" value="F:DNA binding"/>
    <property type="evidence" value="ECO:0007669"/>
    <property type="project" value="UniProtKB-KW"/>
</dbReference>
<protein>
    <submittedName>
        <fullName evidence="6">Nitrogen regulation protein C</fullName>
    </submittedName>
</protein>
<evidence type="ECO:0000259" key="5">
    <source>
        <dbReference type="PROSITE" id="PS50043"/>
    </source>
</evidence>
<gene>
    <name evidence="6" type="primary">nreC_1</name>
    <name evidence="6" type="ORF">SAMEA4384070_00323</name>
</gene>
<dbReference type="RefSeq" id="WP_095095180.1">
    <property type="nucleotide sequence ID" value="NZ_CAMIQD010000010.1"/>
</dbReference>
<sequence>MKTVNIIIDDDNRYFATGLRLSIAEYARANNKAVCFLTPDSEECPDVLFASSTRCAQRGCTPWHAGAVAQNVAIEERRSAVSRDTRRILRRTARQSELFLLLEKIFAHAQYARASTLRRLTQREQQVVSYLRRGFGQSQTARVLGVSVKTVHSHKRSVMQKMNISKKHDFIHWMINGQAAE</sequence>
<evidence type="ECO:0000313" key="6">
    <source>
        <dbReference type="EMBL" id="SNV83464.1"/>
    </source>
</evidence>
<dbReference type="Pfam" id="PF00196">
    <property type="entry name" value="GerE"/>
    <property type="match status" value="1"/>
</dbReference>
<keyword evidence="1" id="KW-0805">Transcription regulation</keyword>
<dbReference type="PRINTS" id="PR00038">
    <property type="entry name" value="HTHLUXR"/>
</dbReference>
<keyword evidence="3" id="KW-0010">Activator</keyword>
<evidence type="ECO:0000256" key="2">
    <source>
        <dbReference type="ARBA" id="ARBA00023125"/>
    </source>
</evidence>
<dbReference type="GO" id="GO:0006355">
    <property type="term" value="P:regulation of DNA-templated transcription"/>
    <property type="evidence" value="ECO:0007669"/>
    <property type="project" value="InterPro"/>
</dbReference>
<feature type="domain" description="HTH luxR-type" evidence="5">
    <location>
        <begin position="113"/>
        <end position="178"/>
    </location>
</feature>
<evidence type="ECO:0000256" key="4">
    <source>
        <dbReference type="ARBA" id="ARBA00023163"/>
    </source>
</evidence>
<evidence type="ECO:0000256" key="1">
    <source>
        <dbReference type="ARBA" id="ARBA00023015"/>
    </source>
</evidence>
<dbReference type="InterPro" id="IPR016032">
    <property type="entry name" value="Sig_transdc_resp-reg_C-effctor"/>
</dbReference>
<dbReference type="GeneID" id="75025512"/>
<keyword evidence="4" id="KW-0804">Transcription</keyword>
<dbReference type="PANTHER" id="PTHR44688:SF16">
    <property type="entry name" value="DNA-BINDING TRANSCRIPTIONAL ACTIVATOR DEVR_DOSR"/>
    <property type="match status" value="1"/>
</dbReference>
<dbReference type="SMART" id="SM00421">
    <property type="entry name" value="HTH_LUXR"/>
    <property type="match status" value="1"/>
</dbReference>
<dbReference type="KEGG" id="sfj:SAMEA4384070_0323"/>
<dbReference type="InterPro" id="IPR000792">
    <property type="entry name" value="Tscrpt_reg_LuxR_C"/>
</dbReference>
<dbReference type="OrthoDB" id="6623348at2"/>
<name>A0A240AK27_SERFI</name>
<accession>A0A240AK27</accession>
<dbReference type="Gene3D" id="1.10.10.10">
    <property type="entry name" value="Winged helix-like DNA-binding domain superfamily/Winged helix DNA-binding domain"/>
    <property type="match status" value="1"/>
</dbReference>
<keyword evidence="7" id="KW-1185">Reference proteome</keyword>
<dbReference type="Proteomes" id="UP000215134">
    <property type="component" value="Chromosome 1"/>
</dbReference>
<dbReference type="PANTHER" id="PTHR44688">
    <property type="entry name" value="DNA-BINDING TRANSCRIPTIONAL ACTIVATOR DEVR_DOSR"/>
    <property type="match status" value="1"/>
</dbReference>
<dbReference type="SUPFAM" id="SSF46894">
    <property type="entry name" value="C-terminal effector domain of the bipartite response regulators"/>
    <property type="match status" value="1"/>
</dbReference>
<evidence type="ECO:0000256" key="3">
    <source>
        <dbReference type="ARBA" id="ARBA00023159"/>
    </source>
</evidence>
<dbReference type="STRING" id="1411141.GCA_001590885_04076"/>
<dbReference type="AlphaFoldDB" id="A0A240AK27"/>
<dbReference type="InterPro" id="IPR036388">
    <property type="entry name" value="WH-like_DNA-bd_sf"/>
</dbReference>